<dbReference type="InterPro" id="IPR029043">
    <property type="entry name" value="GcvT/YgfZ_C"/>
</dbReference>
<dbReference type="SUPFAM" id="SSF103025">
    <property type="entry name" value="Folate-binding domain"/>
    <property type="match status" value="1"/>
</dbReference>
<evidence type="ECO:0000313" key="4">
    <source>
        <dbReference type="EMBL" id="ELZ94880.1"/>
    </source>
</evidence>
<dbReference type="GO" id="GO:0008168">
    <property type="term" value="F:methyltransferase activity"/>
    <property type="evidence" value="ECO:0007669"/>
    <property type="project" value="UniProtKB-KW"/>
</dbReference>
<dbReference type="AlphaFoldDB" id="M0IDM1"/>
<dbReference type="InterPro" id="IPR017703">
    <property type="entry name" value="YgfZ/GCV_T_CS"/>
</dbReference>
<proteinExistence type="predicted"/>
<organism evidence="4 5">
    <name type="scientific">Haloferax mucosum ATCC BAA-1512</name>
    <dbReference type="NCBI Taxonomy" id="662479"/>
    <lineage>
        <taxon>Archaea</taxon>
        <taxon>Methanobacteriati</taxon>
        <taxon>Methanobacteriota</taxon>
        <taxon>Stenosarchaea group</taxon>
        <taxon>Halobacteria</taxon>
        <taxon>Halobacteriales</taxon>
        <taxon>Haloferacaceae</taxon>
        <taxon>Haloferax</taxon>
    </lineage>
</organism>
<dbReference type="InterPro" id="IPR013977">
    <property type="entry name" value="GcvT_C"/>
</dbReference>
<dbReference type="RefSeq" id="WP_008319697.1">
    <property type="nucleotide sequence ID" value="NZ_AOLN01000011.1"/>
</dbReference>
<dbReference type="PANTHER" id="PTHR43757:SF2">
    <property type="entry name" value="AMINOMETHYLTRANSFERASE, MITOCHONDRIAL"/>
    <property type="match status" value="1"/>
</dbReference>
<dbReference type="Pfam" id="PF01571">
    <property type="entry name" value="GCV_T"/>
    <property type="match status" value="1"/>
</dbReference>
<evidence type="ECO:0000313" key="5">
    <source>
        <dbReference type="Proteomes" id="UP000011550"/>
    </source>
</evidence>
<feature type="domain" description="GCVT N-terminal" evidence="2">
    <location>
        <begin position="5"/>
        <end position="256"/>
    </location>
</feature>
<dbReference type="InterPro" id="IPR006222">
    <property type="entry name" value="GCVT_N"/>
</dbReference>
<dbReference type="PIRSF" id="PIRSF006487">
    <property type="entry name" value="GcvT"/>
    <property type="match status" value="1"/>
</dbReference>
<comment type="caution">
    <text evidence="4">The sequence shown here is derived from an EMBL/GenBank/DDBJ whole genome shotgun (WGS) entry which is preliminary data.</text>
</comment>
<dbReference type="NCBIfam" id="TIGR03317">
    <property type="entry name" value="ygfZ_signature"/>
    <property type="match status" value="1"/>
</dbReference>
<dbReference type="STRING" id="662479.C440_07387"/>
<sequence>MTLVADIHESHGATFETRGGVEVVSNYGRPERTHRAVRNGVGVIEHGYGVVAVEGEDRIEYVDNAVTNAVPSDDGRGVYTLLLDPDGRIQTDMYVYNAGERLLLFTPPNRAESLVEEWRSKTFLQRVRIRDASEEFGVFGVHGPQSTEKVASVLSGAGAPEPALSFVRGSIGGELGVTVVASDNPTGEEGYDIICRANDAEDVFEALLLYGNPSIPVGYQTWDSLTAEAGTPLFETELRGNIPNVVGVRNAIDFDKGCFVGQEVVSKVENRGRPSRRLVGFRADTHSDANSGVRPATGAEVFADGNAIGNVTRAVFSPVVESTIGFAFVPYDLDTDDLEVAVDGERIPATRESLPFVEGSARSARMPSYVE</sequence>
<gene>
    <name evidence="4" type="ORF">C440_07387</name>
</gene>
<reference evidence="4 5" key="1">
    <citation type="journal article" date="2014" name="PLoS Genet.">
        <title>Phylogenetically driven sequencing of extremely halophilic archaea reveals strategies for static and dynamic osmo-response.</title>
        <authorList>
            <person name="Becker E.A."/>
            <person name="Seitzer P.M."/>
            <person name="Tritt A."/>
            <person name="Larsen D."/>
            <person name="Krusor M."/>
            <person name="Yao A.I."/>
            <person name="Wu D."/>
            <person name="Madern D."/>
            <person name="Eisen J.A."/>
            <person name="Darling A.E."/>
            <person name="Facciotti M.T."/>
        </authorList>
    </citation>
    <scope>NUCLEOTIDE SEQUENCE [LARGE SCALE GENOMIC DNA]</scope>
    <source>
        <strain evidence="4 5">ATCC BAA-1512</strain>
    </source>
</reference>
<dbReference type="EMBL" id="AOLN01000011">
    <property type="protein sequence ID" value="ELZ94880.1"/>
    <property type="molecule type" value="Genomic_DNA"/>
</dbReference>
<dbReference type="PANTHER" id="PTHR43757">
    <property type="entry name" value="AMINOMETHYLTRANSFERASE"/>
    <property type="match status" value="1"/>
</dbReference>
<keyword evidence="4" id="KW-0489">Methyltransferase</keyword>
<dbReference type="Pfam" id="PF08669">
    <property type="entry name" value="GCV_T_C"/>
    <property type="match status" value="1"/>
</dbReference>
<accession>M0IDM1</accession>
<dbReference type="InterPro" id="IPR028896">
    <property type="entry name" value="GcvT/YgfZ/DmdA"/>
</dbReference>
<feature type="domain" description="Aminomethyltransferase C-terminal" evidence="3">
    <location>
        <begin position="276"/>
        <end position="357"/>
    </location>
</feature>
<name>M0IDM1_9EURY</name>
<dbReference type="InterPro" id="IPR027266">
    <property type="entry name" value="TrmE/GcvT-like"/>
</dbReference>
<dbReference type="Proteomes" id="UP000011550">
    <property type="component" value="Unassembled WGS sequence"/>
</dbReference>
<keyword evidence="5" id="KW-1185">Reference proteome</keyword>
<dbReference type="GO" id="GO:0032259">
    <property type="term" value="P:methylation"/>
    <property type="evidence" value="ECO:0007669"/>
    <property type="project" value="UniProtKB-KW"/>
</dbReference>
<keyword evidence="4" id="KW-0808">Transferase</keyword>
<dbReference type="Gene3D" id="3.30.1360.120">
    <property type="entry name" value="Probable tRNA modification gtpase trme, domain 1"/>
    <property type="match status" value="1"/>
</dbReference>
<dbReference type="OrthoDB" id="299960at2157"/>
<evidence type="ECO:0000256" key="1">
    <source>
        <dbReference type="ARBA" id="ARBA00022946"/>
    </source>
</evidence>
<keyword evidence="1" id="KW-0809">Transit peptide</keyword>
<evidence type="ECO:0000259" key="2">
    <source>
        <dbReference type="Pfam" id="PF01571"/>
    </source>
</evidence>
<dbReference type="SUPFAM" id="SSF101790">
    <property type="entry name" value="Aminomethyltransferase beta-barrel domain"/>
    <property type="match status" value="1"/>
</dbReference>
<protein>
    <submittedName>
        <fullName evidence="4">Aminomethyltransferase, glycine cleavage system T protein</fullName>
    </submittedName>
</protein>
<evidence type="ECO:0000259" key="3">
    <source>
        <dbReference type="Pfam" id="PF08669"/>
    </source>
</evidence>
<dbReference type="PATRIC" id="fig|662479.7.peg.1492"/>